<evidence type="ECO:0000313" key="1">
    <source>
        <dbReference type="EMBL" id="KKR88367.1"/>
    </source>
</evidence>
<dbReference type="EMBL" id="LCAJ01000005">
    <property type="protein sequence ID" value="KKR88367.1"/>
    <property type="molecule type" value="Genomic_DNA"/>
</dbReference>
<dbReference type="Proteomes" id="UP000033908">
    <property type="component" value="Unassembled WGS sequence"/>
</dbReference>
<name>A0A0G0XKZ9_9BACT</name>
<protein>
    <submittedName>
        <fullName evidence="1">Uncharacterized protein</fullName>
    </submittedName>
</protein>
<gene>
    <name evidence="1" type="ORF">UU37_C0005G0013</name>
</gene>
<organism evidence="1 2">
    <name type="scientific">Candidatus Gottesmanbacteria bacterium GW2011_GWA2_41_12</name>
    <dbReference type="NCBI Taxonomy" id="1618440"/>
    <lineage>
        <taxon>Bacteria</taxon>
        <taxon>Candidatus Gottesmaniibacteriota</taxon>
    </lineage>
</organism>
<reference evidence="1 2" key="1">
    <citation type="journal article" date="2015" name="Nature">
        <title>rRNA introns, odd ribosomes, and small enigmatic genomes across a large radiation of phyla.</title>
        <authorList>
            <person name="Brown C.T."/>
            <person name="Hug L.A."/>
            <person name="Thomas B.C."/>
            <person name="Sharon I."/>
            <person name="Castelle C.J."/>
            <person name="Singh A."/>
            <person name="Wilkins M.J."/>
            <person name="Williams K.H."/>
            <person name="Banfield J.F."/>
        </authorList>
    </citation>
    <scope>NUCLEOTIDE SEQUENCE [LARGE SCALE GENOMIC DNA]</scope>
</reference>
<proteinExistence type="predicted"/>
<accession>A0A0G0XKZ9</accession>
<evidence type="ECO:0000313" key="2">
    <source>
        <dbReference type="Proteomes" id="UP000033908"/>
    </source>
</evidence>
<comment type="caution">
    <text evidence="1">The sequence shown here is derived from an EMBL/GenBank/DDBJ whole genome shotgun (WGS) entry which is preliminary data.</text>
</comment>
<sequence length="230" mass="25912">MSDQPVTGPIKASTQEFLEIEDIKDDMLILKDGSAAIVLETSAVNFGLLSEEEQEALIYSYAAFLNSLSFPLQIVILSKKMDISTYLALVEYEEKKQMNPLIKTQLTRYREFVLSIVKENKVLEKKFYLVLPFSCLELGVKGAFPMFGSKKSGLPFPKEYIIQRAKTALFPKKDHVIRQLGRLGLRAKELSSQELVELFYNIFNQTQTGGQKLGEATGYTQPLVQSIGVK</sequence>
<dbReference type="AlphaFoldDB" id="A0A0G0XKZ9"/>